<keyword evidence="3" id="KW-1185">Reference proteome</keyword>
<sequence>MTHVFVCGFSPPLQAWPPTEGLPTGHPSLPSRLSAHLHRQPSMKQRRTQSPKVHIVDFLRRDRRRQANAIPSYAYHLTFPRMHYLSFRLREPPRLSSLAVDLINNGRISDAVYQTRTRATTLGYRECIIFQILCQHCPP</sequence>
<organism evidence="2 3">
    <name type="scientific">Colletotrichum kahawae</name>
    <name type="common">Coffee berry disease fungus</name>
    <dbReference type="NCBI Taxonomy" id="34407"/>
    <lineage>
        <taxon>Eukaryota</taxon>
        <taxon>Fungi</taxon>
        <taxon>Dikarya</taxon>
        <taxon>Ascomycota</taxon>
        <taxon>Pezizomycotina</taxon>
        <taxon>Sordariomycetes</taxon>
        <taxon>Hypocreomycetidae</taxon>
        <taxon>Glomerellales</taxon>
        <taxon>Glomerellaceae</taxon>
        <taxon>Colletotrichum</taxon>
        <taxon>Colletotrichum gloeosporioides species complex</taxon>
    </lineage>
</organism>
<comment type="caution">
    <text evidence="2">The sequence shown here is derived from an EMBL/GenBank/DDBJ whole genome shotgun (WGS) entry which is preliminary data.</text>
</comment>
<protein>
    <submittedName>
        <fullName evidence="2">Uncharacterized protein</fullName>
    </submittedName>
</protein>
<gene>
    <name evidence="2" type="ORF">CKAH01_09446</name>
</gene>
<dbReference type="EMBL" id="VYYT01000654">
    <property type="protein sequence ID" value="KAK2730672.1"/>
    <property type="molecule type" value="Genomic_DNA"/>
</dbReference>
<dbReference type="Proteomes" id="UP001281614">
    <property type="component" value="Unassembled WGS sequence"/>
</dbReference>
<reference evidence="2" key="1">
    <citation type="submission" date="2023-02" db="EMBL/GenBank/DDBJ databases">
        <title>Colletotrichum kahawae CIFC_Que2 genome sequencing and assembly.</title>
        <authorList>
            <person name="Baroncelli R."/>
        </authorList>
    </citation>
    <scope>NUCLEOTIDE SEQUENCE</scope>
    <source>
        <strain evidence="2">CIFC_Que2</strain>
    </source>
</reference>
<proteinExistence type="predicted"/>
<evidence type="ECO:0000313" key="3">
    <source>
        <dbReference type="Proteomes" id="UP001281614"/>
    </source>
</evidence>
<feature type="region of interest" description="Disordered" evidence="1">
    <location>
        <begin position="18"/>
        <end position="50"/>
    </location>
</feature>
<dbReference type="AlphaFoldDB" id="A0AAE0CYR1"/>
<feature type="compositionally biased region" description="Basic residues" evidence="1">
    <location>
        <begin position="35"/>
        <end position="49"/>
    </location>
</feature>
<accession>A0AAE0CYR1</accession>
<evidence type="ECO:0000313" key="2">
    <source>
        <dbReference type="EMBL" id="KAK2730672.1"/>
    </source>
</evidence>
<evidence type="ECO:0000256" key="1">
    <source>
        <dbReference type="SAM" id="MobiDB-lite"/>
    </source>
</evidence>
<name>A0AAE0CYR1_COLKA</name>